<evidence type="ECO:0000313" key="2">
    <source>
        <dbReference type="Proteomes" id="UP001239111"/>
    </source>
</evidence>
<comment type="caution">
    <text evidence="1">The sequence shown here is derived from an EMBL/GenBank/DDBJ whole genome shotgun (WGS) entry which is preliminary data.</text>
</comment>
<proteinExistence type="predicted"/>
<protein>
    <submittedName>
        <fullName evidence="1">Uncharacterized protein</fullName>
    </submittedName>
</protein>
<name>A0ACC2NJB3_9HYME</name>
<dbReference type="Proteomes" id="UP001239111">
    <property type="component" value="Chromosome 3"/>
</dbReference>
<sequence length="163" mass="18511">MQGDILQLEKDMAIVQTQVNNNNNRSVISDNIYLEVQERMTTAKNIILFHVPENPNILMGVQQVQCILKEIPVDTSNIHTYRIGTPAANTARPMIVTLNSPQDAHLVLKNKMQIDKIFIVGLDKTKMQQAQYKRAKSEMDQRLSAGEKDLIIRFVNDIPTVVK</sequence>
<accession>A0ACC2NJB3</accession>
<evidence type="ECO:0000313" key="1">
    <source>
        <dbReference type="EMBL" id="KAJ8671320.1"/>
    </source>
</evidence>
<gene>
    <name evidence="1" type="ORF">QAD02_002579</name>
</gene>
<keyword evidence="2" id="KW-1185">Reference proteome</keyword>
<organism evidence="1 2">
    <name type="scientific">Eretmocerus hayati</name>
    <dbReference type="NCBI Taxonomy" id="131215"/>
    <lineage>
        <taxon>Eukaryota</taxon>
        <taxon>Metazoa</taxon>
        <taxon>Ecdysozoa</taxon>
        <taxon>Arthropoda</taxon>
        <taxon>Hexapoda</taxon>
        <taxon>Insecta</taxon>
        <taxon>Pterygota</taxon>
        <taxon>Neoptera</taxon>
        <taxon>Endopterygota</taxon>
        <taxon>Hymenoptera</taxon>
        <taxon>Apocrita</taxon>
        <taxon>Proctotrupomorpha</taxon>
        <taxon>Chalcidoidea</taxon>
        <taxon>Aphelinidae</taxon>
        <taxon>Aphelininae</taxon>
        <taxon>Eretmocerus</taxon>
    </lineage>
</organism>
<reference evidence="1" key="1">
    <citation type="submission" date="2023-04" db="EMBL/GenBank/DDBJ databases">
        <title>A chromosome-level genome assembly of the parasitoid wasp Eretmocerus hayati.</title>
        <authorList>
            <person name="Zhong Y."/>
            <person name="Liu S."/>
            <person name="Liu Y."/>
        </authorList>
    </citation>
    <scope>NUCLEOTIDE SEQUENCE</scope>
    <source>
        <strain evidence="1">ZJU_SS_LIU_2023</strain>
    </source>
</reference>
<dbReference type="EMBL" id="CM056743">
    <property type="protein sequence ID" value="KAJ8671320.1"/>
    <property type="molecule type" value="Genomic_DNA"/>
</dbReference>